<keyword evidence="4" id="KW-1185">Reference proteome</keyword>
<evidence type="ECO:0000313" key="3">
    <source>
        <dbReference type="EMBL" id="AMN47262.1"/>
    </source>
</evidence>
<dbReference type="GO" id="GO:0046914">
    <property type="term" value="F:transition metal ion binding"/>
    <property type="evidence" value="ECO:0007669"/>
    <property type="project" value="InterPro"/>
</dbReference>
<dbReference type="InterPro" id="IPR007167">
    <property type="entry name" value="Fe-transptr_FeoA-like"/>
</dbReference>
<dbReference type="PANTHER" id="PTHR42954:SF2">
    <property type="entry name" value="FE(2+) TRANSPORT PROTEIN A"/>
    <property type="match status" value="1"/>
</dbReference>
<name>A0A127FA20_STEDE</name>
<evidence type="ECO:0000313" key="4">
    <source>
        <dbReference type="Proteomes" id="UP000070250"/>
    </source>
</evidence>
<dbReference type="RefSeq" id="WP_066920577.1">
    <property type="nucleotide sequence ID" value="NZ_CP011971.1"/>
</dbReference>
<dbReference type="Proteomes" id="UP000070250">
    <property type="component" value="Chromosome"/>
</dbReference>
<feature type="domain" description="Ferrous iron transporter FeoA-like" evidence="2">
    <location>
        <begin position="20"/>
        <end position="99"/>
    </location>
</feature>
<gene>
    <name evidence="3" type="ORF">ACG33_09170</name>
</gene>
<dbReference type="InterPro" id="IPR052713">
    <property type="entry name" value="FeoA"/>
</dbReference>
<dbReference type="KEGG" id="sdf:ACG33_09170"/>
<dbReference type="OrthoDB" id="559009at2"/>
<dbReference type="STRING" id="465721.ACG33_09170"/>
<dbReference type="Gene3D" id="2.30.30.90">
    <property type="match status" value="1"/>
</dbReference>
<protein>
    <recommendedName>
        <fullName evidence="2">Ferrous iron transporter FeoA-like domain-containing protein</fullName>
    </recommendedName>
</protein>
<organism evidence="3 4">
    <name type="scientific">Steroidobacter denitrificans</name>
    <dbReference type="NCBI Taxonomy" id="465721"/>
    <lineage>
        <taxon>Bacteria</taxon>
        <taxon>Pseudomonadati</taxon>
        <taxon>Pseudomonadota</taxon>
        <taxon>Gammaproteobacteria</taxon>
        <taxon>Steroidobacterales</taxon>
        <taxon>Steroidobacteraceae</taxon>
        <taxon>Steroidobacter</taxon>
    </lineage>
</organism>
<dbReference type="PANTHER" id="PTHR42954">
    <property type="entry name" value="FE(2+) TRANSPORT PROTEIN A"/>
    <property type="match status" value="1"/>
</dbReference>
<accession>A0A127FA20</accession>
<dbReference type="SMART" id="SM00899">
    <property type="entry name" value="FeoA"/>
    <property type="match status" value="1"/>
</dbReference>
<dbReference type="AlphaFoldDB" id="A0A127FA20"/>
<dbReference type="InterPro" id="IPR038157">
    <property type="entry name" value="FeoA_core_dom"/>
</dbReference>
<proteinExistence type="predicted"/>
<evidence type="ECO:0000259" key="2">
    <source>
        <dbReference type="SMART" id="SM00899"/>
    </source>
</evidence>
<evidence type="ECO:0000256" key="1">
    <source>
        <dbReference type="ARBA" id="ARBA00023004"/>
    </source>
</evidence>
<keyword evidence="1" id="KW-0408">Iron</keyword>
<dbReference type="SUPFAM" id="SSF50037">
    <property type="entry name" value="C-terminal domain of transcriptional repressors"/>
    <property type="match status" value="1"/>
</dbReference>
<sequence>MSRYLGNDESVLGETDGCTFPLGNVEVGQRVVVREVRCGIFANEDGNIGLRLVELGFVAGEFLRVVAQGHPGREPIAVRVGNTTFALRRFEADHVLVALAPETDIRS</sequence>
<dbReference type="InterPro" id="IPR008988">
    <property type="entry name" value="Transcriptional_repressor_C"/>
</dbReference>
<reference evidence="3 4" key="1">
    <citation type="submission" date="2015-06" db="EMBL/GenBank/DDBJ databases">
        <title>A Comprehensive Approach to Explore the Metabolic and Phylogenetic Diversity of Bacterial Steroid Degradation in the Environment: Testosterone as an Example.</title>
        <authorList>
            <person name="Yang F.-C."/>
            <person name="Chen Y.-L."/>
            <person name="Yu C.-P."/>
            <person name="Tang S.-L."/>
            <person name="Wang P.-H."/>
            <person name="Ismail W."/>
            <person name="Wang C.-H."/>
            <person name="Yang C.-Y."/>
            <person name="Chiang Y.-R."/>
        </authorList>
    </citation>
    <scope>NUCLEOTIDE SEQUENCE [LARGE SCALE GENOMIC DNA]</scope>
    <source>
        <strain evidence="3 4">DSM 18526</strain>
    </source>
</reference>
<dbReference type="Pfam" id="PF04023">
    <property type="entry name" value="FeoA"/>
    <property type="match status" value="1"/>
</dbReference>
<dbReference type="EMBL" id="CP011971">
    <property type="protein sequence ID" value="AMN47262.1"/>
    <property type="molecule type" value="Genomic_DNA"/>
</dbReference>